<dbReference type="EMBL" id="FQXP01000008">
    <property type="protein sequence ID" value="SHH99681.1"/>
    <property type="molecule type" value="Genomic_DNA"/>
</dbReference>
<keyword evidence="10" id="KW-1185">Reference proteome</keyword>
<dbReference type="SUPFAM" id="SSF51306">
    <property type="entry name" value="LexA/Signal peptidase"/>
    <property type="match status" value="1"/>
</dbReference>
<dbReference type="AlphaFoldDB" id="A0A1M5XIQ0"/>
<evidence type="ECO:0000256" key="4">
    <source>
        <dbReference type="ARBA" id="ARBA00013208"/>
    </source>
</evidence>
<comment type="subcellular location">
    <subcellularLocation>
        <location evidence="2">Cell membrane</location>
        <topology evidence="2">Single-pass type II membrane protein</topology>
    </subcellularLocation>
    <subcellularLocation>
        <location evidence="7">Membrane</location>
        <topology evidence="7">Single-pass type II membrane protein</topology>
    </subcellularLocation>
</comment>
<evidence type="ECO:0000259" key="8">
    <source>
        <dbReference type="Pfam" id="PF10502"/>
    </source>
</evidence>
<evidence type="ECO:0000256" key="7">
    <source>
        <dbReference type="RuleBase" id="RU362042"/>
    </source>
</evidence>
<evidence type="ECO:0000313" key="9">
    <source>
        <dbReference type="EMBL" id="SHH99681.1"/>
    </source>
</evidence>
<evidence type="ECO:0000313" key="10">
    <source>
        <dbReference type="Proteomes" id="UP000184526"/>
    </source>
</evidence>
<dbReference type="Proteomes" id="UP000184526">
    <property type="component" value="Unassembled WGS sequence"/>
</dbReference>
<evidence type="ECO:0000256" key="2">
    <source>
        <dbReference type="ARBA" id="ARBA00004401"/>
    </source>
</evidence>
<keyword evidence="7" id="KW-0645">Protease</keyword>
<accession>A0A1M5XIQ0</accession>
<dbReference type="CDD" id="cd06530">
    <property type="entry name" value="S26_SPase_I"/>
    <property type="match status" value="1"/>
</dbReference>
<feature type="transmembrane region" description="Helical" evidence="7">
    <location>
        <begin position="18"/>
        <end position="37"/>
    </location>
</feature>
<evidence type="ECO:0000256" key="6">
    <source>
        <dbReference type="PIRSR" id="PIRSR600223-1"/>
    </source>
</evidence>
<keyword evidence="5 7" id="KW-0378">Hydrolase</keyword>
<dbReference type="OrthoDB" id="9802919at2"/>
<dbReference type="Gene3D" id="2.10.109.10">
    <property type="entry name" value="Umud Fragment, subunit A"/>
    <property type="match status" value="1"/>
</dbReference>
<dbReference type="NCBIfam" id="TIGR02227">
    <property type="entry name" value="sigpep_I_bact"/>
    <property type="match status" value="1"/>
</dbReference>
<dbReference type="InterPro" id="IPR000223">
    <property type="entry name" value="Pept_S26A_signal_pept_1"/>
</dbReference>
<dbReference type="PANTHER" id="PTHR43390">
    <property type="entry name" value="SIGNAL PEPTIDASE I"/>
    <property type="match status" value="1"/>
</dbReference>
<dbReference type="PROSITE" id="PS00760">
    <property type="entry name" value="SPASE_I_2"/>
    <property type="match status" value="1"/>
</dbReference>
<dbReference type="GO" id="GO:0005886">
    <property type="term" value="C:plasma membrane"/>
    <property type="evidence" value="ECO:0007669"/>
    <property type="project" value="UniProtKB-SubCell"/>
</dbReference>
<dbReference type="GO" id="GO:0006465">
    <property type="term" value="P:signal peptide processing"/>
    <property type="evidence" value="ECO:0007669"/>
    <property type="project" value="InterPro"/>
</dbReference>
<dbReference type="Pfam" id="PF10502">
    <property type="entry name" value="Peptidase_S26"/>
    <property type="match status" value="1"/>
</dbReference>
<reference evidence="9 10" key="1">
    <citation type="submission" date="2016-11" db="EMBL/GenBank/DDBJ databases">
        <authorList>
            <person name="Jaros S."/>
            <person name="Januszkiewicz K."/>
            <person name="Wedrychowicz H."/>
        </authorList>
    </citation>
    <scope>NUCLEOTIDE SEQUENCE [LARGE SCALE GENOMIC DNA]</scope>
    <source>
        <strain evidence="9 10">DSM 3089</strain>
    </source>
</reference>
<feature type="active site" evidence="6">
    <location>
        <position position="46"/>
    </location>
</feature>
<protein>
    <recommendedName>
        <fullName evidence="4 7">Signal peptidase I</fullName>
        <ecNumber evidence="4 7">3.4.21.89</ecNumber>
    </recommendedName>
</protein>
<keyword evidence="7" id="KW-0472">Membrane</keyword>
<comment type="similarity">
    <text evidence="3 7">Belongs to the peptidase S26 family.</text>
</comment>
<feature type="active site" evidence="6">
    <location>
        <position position="87"/>
    </location>
</feature>
<dbReference type="GO" id="GO:0009003">
    <property type="term" value="F:signal peptidase activity"/>
    <property type="evidence" value="ECO:0007669"/>
    <property type="project" value="UniProtKB-EC"/>
</dbReference>
<organism evidence="9 10">
    <name type="scientific">Clostridium collagenovorans DSM 3089</name>
    <dbReference type="NCBI Taxonomy" id="1121306"/>
    <lineage>
        <taxon>Bacteria</taxon>
        <taxon>Bacillati</taxon>
        <taxon>Bacillota</taxon>
        <taxon>Clostridia</taxon>
        <taxon>Eubacteriales</taxon>
        <taxon>Clostridiaceae</taxon>
        <taxon>Clostridium</taxon>
    </lineage>
</organism>
<dbReference type="GO" id="GO:0004252">
    <property type="term" value="F:serine-type endopeptidase activity"/>
    <property type="evidence" value="ECO:0007669"/>
    <property type="project" value="InterPro"/>
</dbReference>
<dbReference type="InterPro" id="IPR019757">
    <property type="entry name" value="Pept_S26A_signal_pept_1_Lys-AS"/>
</dbReference>
<dbReference type="InterPro" id="IPR019758">
    <property type="entry name" value="Pept_S26A_signal_pept_1_CS"/>
</dbReference>
<dbReference type="RefSeq" id="WP_072832143.1">
    <property type="nucleotide sequence ID" value="NZ_FQXP01000008.1"/>
</dbReference>
<dbReference type="STRING" id="1121306.SAMN02745196_02286"/>
<feature type="domain" description="Peptidase S26" evidence="8">
    <location>
        <begin position="16"/>
        <end position="168"/>
    </location>
</feature>
<gene>
    <name evidence="9" type="ORF">SAMN02745196_02286</name>
</gene>
<keyword evidence="7" id="KW-0812">Transmembrane</keyword>
<keyword evidence="7" id="KW-1133">Transmembrane helix</keyword>
<name>A0A1M5XIQ0_9CLOT</name>
<sequence>MENNNGEVNKAVEIFKEWGIPILLAFALVIFIHKFLFFNIEVPTLSMYPTIQANDRILVTRVHNTDKLQRGDIVVFHSNKDEKDLIKRLVGLPGDTVEYTKEGKMFINGELVDEPYVLNPGGKAGKFEVPQGNFLFMGDNRSGSEDSRSWENPYITQDKIMGKAQIVIFPFSRFGKLK</sequence>
<evidence type="ECO:0000256" key="5">
    <source>
        <dbReference type="ARBA" id="ARBA00022801"/>
    </source>
</evidence>
<dbReference type="InterPro" id="IPR019533">
    <property type="entry name" value="Peptidase_S26"/>
</dbReference>
<dbReference type="EC" id="3.4.21.89" evidence="4 7"/>
<proteinExistence type="inferred from homology"/>
<evidence type="ECO:0000256" key="3">
    <source>
        <dbReference type="ARBA" id="ARBA00009370"/>
    </source>
</evidence>
<dbReference type="PANTHER" id="PTHR43390:SF1">
    <property type="entry name" value="CHLOROPLAST PROCESSING PEPTIDASE"/>
    <property type="match status" value="1"/>
</dbReference>
<dbReference type="PRINTS" id="PR00727">
    <property type="entry name" value="LEADERPTASE"/>
</dbReference>
<comment type="catalytic activity">
    <reaction evidence="1 7">
        <text>Cleavage of hydrophobic, N-terminal signal or leader sequences from secreted and periplasmic proteins.</text>
        <dbReference type="EC" id="3.4.21.89"/>
    </reaction>
</comment>
<dbReference type="InterPro" id="IPR036286">
    <property type="entry name" value="LexA/Signal_pep-like_sf"/>
</dbReference>
<dbReference type="PROSITE" id="PS00761">
    <property type="entry name" value="SPASE_I_3"/>
    <property type="match status" value="1"/>
</dbReference>
<evidence type="ECO:0000256" key="1">
    <source>
        <dbReference type="ARBA" id="ARBA00000677"/>
    </source>
</evidence>